<name>A0ABN9F5X0_9NEOB</name>
<gene>
    <name evidence="1" type="ORF">SPARVUS_LOCUS11365694</name>
</gene>
<reference evidence="1" key="1">
    <citation type="submission" date="2023-05" db="EMBL/GenBank/DDBJ databases">
        <authorList>
            <person name="Stuckert A."/>
        </authorList>
    </citation>
    <scope>NUCLEOTIDE SEQUENCE</scope>
</reference>
<dbReference type="Proteomes" id="UP001162483">
    <property type="component" value="Unassembled WGS sequence"/>
</dbReference>
<accession>A0ABN9F5X0</accession>
<keyword evidence="2" id="KW-1185">Reference proteome</keyword>
<feature type="non-terminal residue" evidence="1">
    <location>
        <position position="45"/>
    </location>
</feature>
<protein>
    <submittedName>
        <fullName evidence="1">Uncharacterized protein</fullName>
    </submittedName>
</protein>
<evidence type="ECO:0000313" key="2">
    <source>
        <dbReference type="Proteomes" id="UP001162483"/>
    </source>
</evidence>
<comment type="caution">
    <text evidence="1">The sequence shown here is derived from an EMBL/GenBank/DDBJ whole genome shotgun (WGS) entry which is preliminary data.</text>
</comment>
<proteinExistence type="predicted"/>
<evidence type="ECO:0000313" key="1">
    <source>
        <dbReference type="EMBL" id="CAI9592422.1"/>
    </source>
</evidence>
<dbReference type="EMBL" id="CATNWA010016409">
    <property type="protein sequence ID" value="CAI9592422.1"/>
    <property type="molecule type" value="Genomic_DNA"/>
</dbReference>
<organism evidence="1 2">
    <name type="scientific">Staurois parvus</name>
    <dbReference type="NCBI Taxonomy" id="386267"/>
    <lineage>
        <taxon>Eukaryota</taxon>
        <taxon>Metazoa</taxon>
        <taxon>Chordata</taxon>
        <taxon>Craniata</taxon>
        <taxon>Vertebrata</taxon>
        <taxon>Euteleostomi</taxon>
        <taxon>Amphibia</taxon>
        <taxon>Batrachia</taxon>
        <taxon>Anura</taxon>
        <taxon>Neobatrachia</taxon>
        <taxon>Ranoidea</taxon>
        <taxon>Ranidae</taxon>
        <taxon>Staurois</taxon>
    </lineage>
</organism>
<sequence length="45" mass="4746">MLLLPSPESLMGPVRPPIVLSPSATLCLPCATFRSPHTAGVLNFL</sequence>